<keyword evidence="3" id="KW-1185">Reference proteome</keyword>
<accession>B8IV69</accession>
<dbReference type="GO" id="GO:0008168">
    <property type="term" value="F:methyltransferase activity"/>
    <property type="evidence" value="ECO:0007669"/>
    <property type="project" value="UniProtKB-KW"/>
</dbReference>
<feature type="domain" description="GT-D fold-like" evidence="1">
    <location>
        <begin position="177"/>
        <end position="421"/>
    </location>
</feature>
<dbReference type="InterPro" id="IPR011990">
    <property type="entry name" value="TPR-like_helical_dom_sf"/>
</dbReference>
<organism evidence="2 3">
    <name type="scientific">Methylobacterium nodulans (strain LMG 21967 / CNCM I-2342 / ORS 2060)</name>
    <dbReference type="NCBI Taxonomy" id="460265"/>
    <lineage>
        <taxon>Bacteria</taxon>
        <taxon>Pseudomonadati</taxon>
        <taxon>Pseudomonadota</taxon>
        <taxon>Alphaproteobacteria</taxon>
        <taxon>Hyphomicrobiales</taxon>
        <taxon>Methylobacteriaceae</taxon>
        <taxon>Methylobacterium</taxon>
    </lineage>
</organism>
<dbReference type="HOGENOM" id="CLU_625302_0_0_5"/>
<dbReference type="InterPro" id="IPR055171">
    <property type="entry name" value="GT-D-like"/>
</dbReference>
<reference evidence="2 3" key="1">
    <citation type="submission" date="2009-01" db="EMBL/GenBank/DDBJ databases">
        <title>Complete sequence of chromosome of Methylobacterium nodulans ORS 2060.</title>
        <authorList>
            <consortium name="US DOE Joint Genome Institute"/>
            <person name="Lucas S."/>
            <person name="Copeland A."/>
            <person name="Lapidus A."/>
            <person name="Glavina del Rio T."/>
            <person name="Dalin E."/>
            <person name="Tice H."/>
            <person name="Bruce D."/>
            <person name="Goodwin L."/>
            <person name="Pitluck S."/>
            <person name="Sims D."/>
            <person name="Brettin T."/>
            <person name="Detter J.C."/>
            <person name="Han C."/>
            <person name="Larimer F."/>
            <person name="Land M."/>
            <person name="Hauser L."/>
            <person name="Kyrpides N."/>
            <person name="Ivanova N."/>
            <person name="Marx C.J."/>
            <person name="Richardson P."/>
        </authorList>
    </citation>
    <scope>NUCLEOTIDE SEQUENCE [LARGE SCALE GENOMIC DNA]</scope>
    <source>
        <strain evidence="3">LMG 21967 / CNCM I-2342 / ORS 2060</strain>
    </source>
</reference>
<evidence type="ECO:0000313" key="3">
    <source>
        <dbReference type="Proteomes" id="UP000008207"/>
    </source>
</evidence>
<dbReference type="EMBL" id="CP001349">
    <property type="protein sequence ID" value="ACL60920.1"/>
    <property type="molecule type" value="Genomic_DNA"/>
</dbReference>
<dbReference type="AlphaFoldDB" id="B8IV69"/>
<dbReference type="SUPFAM" id="SSF48452">
    <property type="entry name" value="TPR-like"/>
    <property type="match status" value="1"/>
</dbReference>
<keyword evidence="2" id="KW-0808">Transferase</keyword>
<name>B8IV69_METNO</name>
<sequence>MSRPFDLLEEARAAAADPDRLRAIATTSLSASLPPLDLVNIGIVLRDAGLREEALSVFDRLACAEPRDIPSRYEKAILYLHEGSHSDALLTLQEILAHHPHEDRTNLVAARILYSLGETAAGDAAIDRIPILGHPDRHAIETTARVIREFGLFVADYPRERALAMATALSSSPRYLSAHGVTAAAAAALDAGTGFSLIRVGDGEGAFVRLSDSDERRFPNLYLHNRRDRAHVWFAGTVDIQDDGFLATACRISDLMRDADIVGMPYPDWIRHEYKLLSVTGISALVNLLRVDRPPHAASCSQLISLELHESKALYHLMRQQDSIGLIACHHDLPEILKAEFGFSEIDYHHVPGEKGHSHLLAAASVEGTHWPDRFLAIMEALSRPLNGKLYLVAAGLLGKLYCHRIKQSGGVALDIGSLADGWMGVNTRPGLRKLSFA</sequence>
<dbReference type="KEGG" id="mno:Mnod_6095"/>
<dbReference type="OrthoDB" id="7284833at2"/>
<dbReference type="STRING" id="460265.Mnod_6095"/>
<dbReference type="GO" id="GO:0032259">
    <property type="term" value="P:methylation"/>
    <property type="evidence" value="ECO:0007669"/>
    <property type="project" value="UniProtKB-KW"/>
</dbReference>
<gene>
    <name evidence="2" type="ordered locus">Mnod_6095</name>
</gene>
<proteinExistence type="predicted"/>
<protein>
    <submittedName>
        <fullName evidence="2">Methyltransferase type 11</fullName>
    </submittedName>
</protein>
<evidence type="ECO:0000259" key="1">
    <source>
        <dbReference type="Pfam" id="PF22882"/>
    </source>
</evidence>
<evidence type="ECO:0000313" key="2">
    <source>
        <dbReference type="EMBL" id="ACL60920.1"/>
    </source>
</evidence>
<dbReference type="Gene3D" id="1.25.40.10">
    <property type="entry name" value="Tetratricopeptide repeat domain"/>
    <property type="match status" value="1"/>
</dbReference>
<dbReference type="eggNOG" id="COG0457">
    <property type="taxonomic scope" value="Bacteria"/>
</dbReference>
<keyword evidence="2" id="KW-0489">Methyltransferase</keyword>
<dbReference type="RefSeq" id="WP_015932513.1">
    <property type="nucleotide sequence ID" value="NC_011894.1"/>
</dbReference>
<dbReference type="Proteomes" id="UP000008207">
    <property type="component" value="Chromosome"/>
</dbReference>
<dbReference type="Pfam" id="PF22882">
    <property type="entry name" value="GT-D-like"/>
    <property type="match status" value="1"/>
</dbReference>